<proteinExistence type="predicted"/>
<dbReference type="CDD" id="cd01109">
    <property type="entry name" value="HTH_YyaN"/>
    <property type="match status" value="1"/>
</dbReference>
<dbReference type="InterPro" id="IPR047057">
    <property type="entry name" value="MerR_fam"/>
</dbReference>
<dbReference type="SMART" id="SM00422">
    <property type="entry name" value="HTH_MERR"/>
    <property type="match status" value="1"/>
</dbReference>
<dbReference type="Pfam" id="PF13411">
    <property type="entry name" value="MerR_1"/>
    <property type="match status" value="1"/>
</dbReference>
<dbReference type="PANTHER" id="PTHR30204">
    <property type="entry name" value="REDOX-CYCLING DRUG-SENSING TRANSCRIPTIONAL ACTIVATOR SOXR"/>
    <property type="match status" value="1"/>
</dbReference>
<dbReference type="Gene3D" id="1.10.1660.10">
    <property type="match status" value="1"/>
</dbReference>
<dbReference type="InterPro" id="IPR009061">
    <property type="entry name" value="DNA-bd_dom_put_sf"/>
</dbReference>
<reference evidence="3" key="1">
    <citation type="submission" date="2022-08" db="EMBL/GenBank/DDBJ databases">
        <authorList>
            <person name="Deng Y."/>
            <person name="Han X.-F."/>
            <person name="Zhang Y.-Q."/>
        </authorList>
    </citation>
    <scope>NUCLEOTIDE SEQUENCE</scope>
    <source>
        <strain evidence="3">CPCC 203386</strain>
    </source>
</reference>
<name>A0ABT2H126_9MICO</name>
<accession>A0ABT2H126</accession>
<dbReference type="PROSITE" id="PS50937">
    <property type="entry name" value="HTH_MERR_2"/>
    <property type="match status" value="1"/>
</dbReference>
<comment type="caution">
    <text evidence="3">The sequence shown here is derived from an EMBL/GenBank/DDBJ whole genome shotgun (WGS) entry which is preliminary data.</text>
</comment>
<organism evidence="3 4">
    <name type="scientific">Herbiconiux daphne</name>
    <dbReference type="NCBI Taxonomy" id="2970914"/>
    <lineage>
        <taxon>Bacteria</taxon>
        <taxon>Bacillati</taxon>
        <taxon>Actinomycetota</taxon>
        <taxon>Actinomycetes</taxon>
        <taxon>Micrococcales</taxon>
        <taxon>Microbacteriaceae</taxon>
        <taxon>Herbiconiux</taxon>
    </lineage>
</organism>
<dbReference type="Proteomes" id="UP001165586">
    <property type="component" value="Unassembled WGS sequence"/>
</dbReference>
<sequence length="127" mass="14436">MTITEQGLSIAQVAELVGVSAHALRYYEREGLLRNPIERASSSHRRYTEADVNWVRFVTKLRSTAMPIARIKEYAALARQGDATRQARLDLLLVHRMSVVAQLEEMTKSLAAIDYKIATYEERTAQQ</sequence>
<evidence type="ECO:0000313" key="3">
    <source>
        <dbReference type="EMBL" id="MCS5733636.1"/>
    </source>
</evidence>
<dbReference type="RefSeq" id="WP_259538452.1">
    <property type="nucleotide sequence ID" value="NZ_JANLCJ010000002.1"/>
</dbReference>
<dbReference type="SUPFAM" id="SSF46955">
    <property type="entry name" value="Putative DNA-binding domain"/>
    <property type="match status" value="1"/>
</dbReference>
<evidence type="ECO:0000313" key="4">
    <source>
        <dbReference type="Proteomes" id="UP001165586"/>
    </source>
</evidence>
<gene>
    <name evidence="3" type="ORF">N1032_07780</name>
</gene>
<dbReference type="PANTHER" id="PTHR30204:SF98">
    <property type="entry name" value="HTH-TYPE TRANSCRIPTIONAL REGULATOR ADHR"/>
    <property type="match status" value="1"/>
</dbReference>
<protein>
    <submittedName>
        <fullName evidence="3">MerR family transcriptional regulator</fullName>
    </submittedName>
</protein>
<evidence type="ECO:0000256" key="1">
    <source>
        <dbReference type="ARBA" id="ARBA00023125"/>
    </source>
</evidence>
<feature type="domain" description="HTH merR-type" evidence="2">
    <location>
        <begin position="7"/>
        <end position="77"/>
    </location>
</feature>
<keyword evidence="1" id="KW-0238">DNA-binding</keyword>
<dbReference type="EMBL" id="JANLCJ010000002">
    <property type="protein sequence ID" value="MCS5733636.1"/>
    <property type="molecule type" value="Genomic_DNA"/>
</dbReference>
<evidence type="ECO:0000259" key="2">
    <source>
        <dbReference type="PROSITE" id="PS50937"/>
    </source>
</evidence>
<dbReference type="PROSITE" id="PS00552">
    <property type="entry name" value="HTH_MERR_1"/>
    <property type="match status" value="1"/>
</dbReference>
<keyword evidence="4" id="KW-1185">Reference proteome</keyword>
<dbReference type="InterPro" id="IPR000551">
    <property type="entry name" value="MerR-type_HTH_dom"/>
</dbReference>